<sequence>MTGGGGRSLLWSRGPRRAFLGSGGEGCDADLKDGHPGGIDTHPRQHCLDIGIRRVVTEDRGSKFFGVAKVAPAGAEVMRGRSRGVDDIDVISTTFI</sequence>
<keyword evidence="3" id="KW-1185">Reference proteome</keyword>
<feature type="region of interest" description="Disordered" evidence="1">
    <location>
        <begin position="22"/>
        <end position="42"/>
    </location>
</feature>
<evidence type="ECO:0000313" key="3">
    <source>
        <dbReference type="Proteomes" id="UP000305546"/>
    </source>
</evidence>
<evidence type="ECO:0000313" key="2">
    <source>
        <dbReference type="EMBL" id="TNC28443.1"/>
    </source>
</evidence>
<feature type="compositionally biased region" description="Basic and acidic residues" evidence="1">
    <location>
        <begin position="29"/>
        <end position="42"/>
    </location>
</feature>
<dbReference type="Proteomes" id="UP000305546">
    <property type="component" value="Unassembled WGS sequence"/>
</dbReference>
<evidence type="ECO:0000256" key="1">
    <source>
        <dbReference type="SAM" id="MobiDB-lite"/>
    </source>
</evidence>
<organism evidence="2 3">
    <name type="scientific">Amycolatopsis alkalitolerans</name>
    <dbReference type="NCBI Taxonomy" id="2547244"/>
    <lineage>
        <taxon>Bacteria</taxon>
        <taxon>Bacillati</taxon>
        <taxon>Actinomycetota</taxon>
        <taxon>Actinomycetes</taxon>
        <taxon>Pseudonocardiales</taxon>
        <taxon>Pseudonocardiaceae</taxon>
        <taxon>Amycolatopsis</taxon>
    </lineage>
</organism>
<name>A0A5C4M6G9_9PSEU</name>
<protein>
    <submittedName>
        <fullName evidence="2">Uncharacterized protein</fullName>
    </submittedName>
</protein>
<dbReference type="AlphaFoldDB" id="A0A5C4M6G9"/>
<proteinExistence type="predicted"/>
<dbReference type="EMBL" id="VDFW01000003">
    <property type="protein sequence ID" value="TNC28443.1"/>
    <property type="molecule type" value="Genomic_DNA"/>
</dbReference>
<gene>
    <name evidence="2" type="ORF">FG385_03955</name>
</gene>
<comment type="caution">
    <text evidence="2">The sequence shown here is derived from an EMBL/GenBank/DDBJ whole genome shotgun (WGS) entry which is preliminary data.</text>
</comment>
<dbReference type="RefSeq" id="WP_139095221.1">
    <property type="nucleotide sequence ID" value="NZ_VDFW01000003.1"/>
</dbReference>
<accession>A0A5C4M6G9</accession>
<reference evidence="2 3" key="1">
    <citation type="submission" date="2019-06" db="EMBL/GenBank/DDBJ databases">
        <title>Amycolatopsis alkalitolerans sp. nov., isolated from Gastrodia elata Blume.</title>
        <authorList>
            <person name="Narsing Rao M.P."/>
            <person name="Li W.J."/>
        </authorList>
    </citation>
    <scope>NUCLEOTIDE SEQUENCE [LARGE SCALE GENOMIC DNA]</scope>
    <source>
        <strain evidence="2 3">SYSUP0005</strain>
    </source>
</reference>